<keyword evidence="3" id="KW-0328">Glycosyltransferase</keyword>
<evidence type="ECO:0008006" key="11">
    <source>
        <dbReference type="Google" id="ProtNLM"/>
    </source>
</evidence>
<feature type="transmembrane region" description="Helical" evidence="8">
    <location>
        <begin position="329"/>
        <end position="351"/>
    </location>
</feature>
<sequence length="546" mass="62791">MTIKKEAKVSKQNIKNKELKQLSQTHNRINYESPRNYIIAITLGILCFLLGYINLHNGQTWSGEDGGNGDFSQYLLQAFAILQGNIDEFIQANQFMRTYSYDGNGPIIYPWGYPLLLAMGIKIFGFNIIMLKCINLALFSLFVSGFYLVCIKSLSNKLSFLATLLLILNPYFLHFDNRLLSDVPFMCIGIFGAYLMHYYLSITSHHLRARDLIMGFYLGIIFIIAFLIRSNGIILPVTMACVLFLRIVLPFVKNTKLIILIRPIANTLANISLWYMLIPLAVFVLGYALINMFLPNGGAGHPSMMANVISITSILGNTFYYLNIWQYFFGNIFGAFGMVLAFPFLVFGIYISLHRHFVLIIFCAGILALNIIWPFTQGLRFVFILIPFCIYWTLLGYVAIKPPKIIANICKILFISLLLINIYSNLKHEWIPNIKSKGIFDLHTYSKDALQMYDFIKNNTKQDDVIVFFAPQILYLTTNRLALYQYDECIQAYECMLPTLQKTSYVLLRNDDDTNSWLLWQPFLQKIFQTPKLTLYHINLGYNINP</sequence>
<protein>
    <recommendedName>
        <fullName evidence="11">Glycosyltransferase RgtA/B/C/D-like domain-containing protein</fullName>
    </recommendedName>
</protein>
<evidence type="ECO:0000256" key="4">
    <source>
        <dbReference type="ARBA" id="ARBA00022679"/>
    </source>
</evidence>
<feature type="transmembrane region" description="Helical" evidence="8">
    <location>
        <begin position="382"/>
        <end position="400"/>
    </location>
</feature>
<evidence type="ECO:0000256" key="6">
    <source>
        <dbReference type="ARBA" id="ARBA00022989"/>
    </source>
</evidence>
<evidence type="ECO:0000256" key="2">
    <source>
        <dbReference type="ARBA" id="ARBA00022475"/>
    </source>
</evidence>
<keyword evidence="4" id="KW-0808">Transferase</keyword>
<comment type="subcellular location">
    <subcellularLocation>
        <location evidence="1">Cell membrane</location>
        <topology evidence="1">Multi-pass membrane protein</topology>
    </subcellularLocation>
</comment>
<name>A0ABN0BD14_9HELI</name>
<gene>
    <name evidence="9" type="ORF">HCCG_01874</name>
</gene>
<organism evidence="9 10">
    <name type="scientific">Helicobacter cinaedi CCUG 18818 = ATCC BAA-847</name>
    <dbReference type="NCBI Taxonomy" id="537971"/>
    <lineage>
        <taxon>Bacteria</taxon>
        <taxon>Pseudomonadati</taxon>
        <taxon>Campylobacterota</taxon>
        <taxon>Epsilonproteobacteria</taxon>
        <taxon>Campylobacterales</taxon>
        <taxon>Helicobacteraceae</taxon>
        <taxon>Helicobacter</taxon>
    </lineage>
</organism>
<evidence type="ECO:0000313" key="10">
    <source>
        <dbReference type="Proteomes" id="UP000005755"/>
    </source>
</evidence>
<keyword evidence="2" id="KW-1003">Cell membrane</keyword>
<accession>A0ABN0BD14</accession>
<dbReference type="InterPro" id="IPR050297">
    <property type="entry name" value="LipidA_mod_glycosyltrf_83"/>
</dbReference>
<keyword evidence="5 8" id="KW-0812">Transmembrane</keyword>
<evidence type="ECO:0000256" key="3">
    <source>
        <dbReference type="ARBA" id="ARBA00022676"/>
    </source>
</evidence>
<feature type="transmembrane region" description="Helical" evidence="8">
    <location>
        <begin position="179"/>
        <end position="200"/>
    </location>
</feature>
<reference evidence="10" key="1">
    <citation type="journal article" date="2014" name="Genome Announc.">
        <title>Draft genome sequences of six enterohepatic helicobacter species isolated from humans and one from rhesus macaques.</title>
        <authorList>
            <person name="Shen Z."/>
            <person name="Sheh A."/>
            <person name="Young S.K."/>
            <person name="Abouelliel A."/>
            <person name="Ward D.V."/>
            <person name="Earl A.M."/>
            <person name="Fox J.G."/>
        </authorList>
    </citation>
    <scope>NUCLEOTIDE SEQUENCE [LARGE SCALE GENOMIC DNA]</scope>
    <source>
        <strain evidence="10">CCUG 18818</strain>
    </source>
</reference>
<dbReference type="PANTHER" id="PTHR33908">
    <property type="entry name" value="MANNOSYLTRANSFERASE YKCB-RELATED"/>
    <property type="match status" value="1"/>
</dbReference>
<keyword evidence="7 8" id="KW-0472">Membrane</keyword>
<feature type="transmembrane region" description="Helical" evidence="8">
    <location>
        <begin position="273"/>
        <end position="293"/>
    </location>
</feature>
<evidence type="ECO:0000256" key="7">
    <source>
        <dbReference type="ARBA" id="ARBA00023136"/>
    </source>
</evidence>
<feature type="transmembrane region" description="Helical" evidence="8">
    <location>
        <begin position="123"/>
        <end position="149"/>
    </location>
</feature>
<evidence type="ECO:0000256" key="5">
    <source>
        <dbReference type="ARBA" id="ARBA00022692"/>
    </source>
</evidence>
<feature type="transmembrane region" description="Helical" evidence="8">
    <location>
        <begin position="406"/>
        <end position="426"/>
    </location>
</feature>
<feature type="transmembrane region" description="Helical" evidence="8">
    <location>
        <begin position="234"/>
        <end position="252"/>
    </location>
</feature>
<evidence type="ECO:0000256" key="1">
    <source>
        <dbReference type="ARBA" id="ARBA00004651"/>
    </source>
</evidence>
<proteinExistence type="predicted"/>
<feature type="transmembrane region" description="Helical" evidence="8">
    <location>
        <begin position="357"/>
        <end position="375"/>
    </location>
</feature>
<dbReference type="Proteomes" id="UP000005755">
    <property type="component" value="Unassembled WGS sequence"/>
</dbReference>
<feature type="transmembrane region" description="Helical" evidence="8">
    <location>
        <begin position="37"/>
        <end position="55"/>
    </location>
</feature>
<keyword evidence="10" id="KW-1185">Reference proteome</keyword>
<feature type="transmembrane region" description="Helical" evidence="8">
    <location>
        <begin position="305"/>
        <end position="322"/>
    </location>
</feature>
<evidence type="ECO:0000256" key="8">
    <source>
        <dbReference type="SAM" id="Phobius"/>
    </source>
</evidence>
<dbReference type="EMBL" id="DS990393">
    <property type="protein sequence ID" value="EFR47326.1"/>
    <property type="molecule type" value="Genomic_DNA"/>
</dbReference>
<keyword evidence="6 8" id="KW-1133">Transmembrane helix</keyword>
<evidence type="ECO:0000313" key="9">
    <source>
        <dbReference type="EMBL" id="EFR47326.1"/>
    </source>
</evidence>
<feature type="transmembrane region" description="Helical" evidence="8">
    <location>
        <begin position="212"/>
        <end position="228"/>
    </location>
</feature>
<dbReference type="PANTHER" id="PTHR33908:SF11">
    <property type="entry name" value="MEMBRANE PROTEIN"/>
    <property type="match status" value="1"/>
</dbReference>